<feature type="region of interest" description="Disordered" evidence="5">
    <location>
        <begin position="53"/>
        <end position="85"/>
    </location>
</feature>
<proteinExistence type="inferred from homology"/>
<evidence type="ECO:0000313" key="7">
    <source>
        <dbReference type="EMBL" id="CAE0495577.1"/>
    </source>
</evidence>
<reference evidence="7" key="1">
    <citation type="submission" date="2021-01" db="EMBL/GenBank/DDBJ databases">
        <authorList>
            <person name="Corre E."/>
            <person name="Pelletier E."/>
            <person name="Niang G."/>
            <person name="Scheremetjew M."/>
            <person name="Finn R."/>
            <person name="Kale V."/>
            <person name="Holt S."/>
            <person name="Cochrane G."/>
            <person name="Meng A."/>
            <person name="Brown T."/>
            <person name="Cohen L."/>
        </authorList>
    </citation>
    <scope>NUCLEOTIDE SEQUENCE</scope>
    <source>
        <strain evidence="7">CCMP1320</strain>
    </source>
</reference>
<dbReference type="Gene3D" id="3.30.2350.10">
    <property type="entry name" value="Pseudouridine synthase"/>
    <property type="match status" value="1"/>
</dbReference>
<organism evidence="7">
    <name type="scientific">Dunaliella tertiolecta</name>
    <name type="common">Green alga</name>
    <dbReference type="NCBI Taxonomy" id="3047"/>
    <lineage>
        <taxon>Eukaryota</taxon>
        <taxon>Viridiplantae</taxon>
        <taxon>Chlorophyta</taxon>
        <taxon>core chlorophytes</taxon>
        <taxon>Chlorophyceae</taxon>
        <taxon>CS clade</taxon>
        <taxon>Chlamydomonadales</taxon>
        <taxon>Dunaliellaceae</taxon>
        <taxon>Dunaliella</taxon>
    </lineage>
</organism>
<dbReference type="GO" id="GO:0006400">
    <property type="term" value="P:tRNA modification"/>
    <property type="evidence" value="ECO:0007669"/>
    <property type="project" value="TreeGrafter"/>
</dbReference>
<dbReference type="SUPFAM" id="SSF55120">
    <property type="entry name" value="Pseudouridine synthase"/>
    <property type="match status" value="1"/>
</dbReference>
<feature type="compositionally biased region" description="Low complexity" evidence="5">
    <location>
        <begin position="340"/>
        <end position="349"/>
    </location>
</feature>
<feature type="region of interest" description="Disordered" evidence="5">
    <location>
        <begin position="269"/>
        <end position="362"/>
    </location>
</feature>
<evidence type="ECO:0000256" key="1">
    <source>
        <dbReference type="ARBA" id="ARBA00008999"/>
    </source>
</evidence>
<dbReference type="GO" id="GO:0005634">
    <property type="term" value="C:nucleus"/>
    <property type="evidence" value="ECO:0007669"/>
    <property type="project" value="TreeGrafter"/>
</dbReference>
<dbReference type="HAMAP" id="MF_01080">
    <property type="entry name" value="TruB_bact"/>
    <property type="match status" value="1"/>
</dbReference>
<dbReference type="PANTHER" id="PTHR13767">
    <property type="entry name" value="TRNA-PSEUDOURIDINE SYNTHASE"/>
    <property type="match status" value="1"/>
</dbReference>
<dbReference type="EC" id="5.4.99.25" evidence="2"/>
<keyword evidence="4" id="KW-0413">Isomerase</keyword>
<dbReference type="GO" id="GO:0160148">
    <property type="term" value="F:tRNA pseudouridine(55) synthase activity"/>
    <property type="evidence" value="ECO:0007669"/>
    <property type="project" value="UniProtKB-EC"/>
</dbReference>
<dbReference type="EMBL" id="HBIP01018062">
    <property type="protein sequence ID" value="CAE0495577.1"/>
    <property type="molecule type" value="Transcribed_RNA"/>
</dbReference>
<dbReference type="PANTHER" id="PTHR13767:SF2">
    <property type="entry name" value="PSEUDOURIDYLATE SYNTHASE TRUB1"/>
    <property type="match status" value="1"/>
</dbReference>
<comment type="similarity">
    <text evidence="1">Belongs to the pseudouridine synthase TruB family.</text>
</comment>
<dbReference type="Pfam" id="PF01509">
    <property type="entry name" value="TruB_N"/>
    <property type="match status" value="1"/>
</dbReference>
<name>A0A7S3VMS9_DUNTE</name>
<evidence type="ECO:0000259" key="6">
    <source>
        <dbReference type="Pfam" id="PF01509"/>
    </source>
</evidence>
<sequence>MTMAVRTSLHLSAFATSLPCVVPRPSISATGSVSHDGTSKQCTMRLISSCCSKTDSGEPSHSPPPAQQGPTDVSLGKAAARKARRQPPSIITPYISAGFSELQGLLNNGALLIDKPLEWTSFDVCGKLRGTLKPWKVKKVGHAGTLDPMATGLLVVCTGAGTKFVDDYQAMEKEYSGVLRLGEGTPSYDGEMEVDEQLPWEHITDEDLERVARQFEGDIMQVPPMYSAIKVKGQKLYNLARDGQTVAREERPVTIMSLKLWRSDGGNMATGSSISAQTLPPAMPHKDSLACGTRTAPMGAPSTSDARQGQDSSSGAQGSIEGQPASSLHSSGRSADRTISSSSSSSSSSTGKMSLALALSSG</sequence>
<dbReference type="InterPro" id="IPR014780">
    <property type="entry name" value="tRNA_psdUridine_synth_TruB"/>
</dbReference>
<dbReference type="InterPro" id="IPR020103">
    <property type="entry name" value="PsdUridine_synth_cat_dom_sf"/>
</dbReference>
<dbReference type="AlphaFoldDB" id="A0A7S3VMS9"/>
<feature type="compositionally biased region" description="Polar residues" evidence="5">
    <location>
        <begin position="269"/>
        <end position="278"/>
    </location>
</feature>
<accession>A0A7S3VMS9</accession>
<dbReference type="GO" id="GO:1990481">
    <property type="term" value="P:mRNA pseudouridine synthesis"/>
    <property type="evidence" value="ECO:0007669"/>
    <property type="project" value="TreeGrafter"/>
</dbReference>
<dbReference type="InterPro" id="IPR002501">
    <property type="entry name" value="PsdUridine_synth_N"/>
</dbReference>
<protein>
    <recommendedName>
        <fullName evidence="2">tRNA pseudouridine(55) synthase</fullName>
        <ecNumber evidence="2">5.4.99.25</ecNumber>
    </recommendedName>
</protein>
<feature type="domain" description="Pseudouridine synthase II N-terminal" evidence="6">
    <location>
        <begin position="135"/>
        <end position="268"/>
    </location>
</feature>
<evidence type="ECO:0000256" key="5">
    <source>
        <dbReference type="SAM" id="MobiDB-lite"/>
    </source>
</evidence>
<evidence type="ECO:0000256" key="2">
    <source>
        <dbReference type="ARBA" id="ARBA00012787"/>
    </source>
</evidence>
<feature type="compositionally biased region" description="Polar residues" evidence="5">
    <location>
        <begin position="324"/>
        <end position="339"/>
    </location>
</feature>
<evidence type="ECO:0000256" key="3">
    <source>
        <dbReference type="ARBA" id="ARBA00022694"/>
    </source>
</evidence>
<evidence type="ECO:0000256" key="4">
    <source>
        <dbReference type="ARBA" id="ARBA00023235"/>
    </source>
</evidence>
<keyword evidence="3" id="KW-0819">tRNA processing</keyword>
<feature type="compositionally biased region" description="Low complexity" evidence="5">
    <location>
        <begin position="309"/>
        <end position="319"/>
    </location>
</feature>
<dbReference type="GO" id="GO:0003723">
    <property type="term" value="F:RNA binding"/>
    <property type="evidence" value="ECO:0007669"/>
    <property type="project" value="InterPro"/>
</dbReference>
<gene>
    <name evidence="7" type="ORF">DTER00134_LOCUS10650</name>
</gene>